<name>A0ABR3IXP4_9AGAR</name>
<reference evidence="3" key="1">
    <citation type="submission" date="2024-06" db="EMBL/GenBank/DDBJ databases">
        <title>Multi-omics analyses provide insights into the biosynthesis of the anticancer antibiotic pleurotin in Hohenbuehelia grisea.</title>
        <authorList>
            <person name="Weaver J.A."/>
            <person name="Alberti F."/>
        </authorList>
    </citation>
    <scope>NUCLEOTIDE SEQUENCE [LARGE SCALE GENOMIC DNA]</scope>
    <source>
        <strain evidence="3">T-177</strain>
    </source>
</reference>
<keyword evidence="1" id="KW-0472">Membrane</keyword>
<evidence type="ECO:0000313" key="2">
    <source>
        <dbReference type="EMBL" id="KAL0948104.1"/>
    </source>
</evidence>
<accession>A0ABR3IXP4</accession>
<keyword evidence="3" id="KW-1185">Reference proteome</keyword>
<evidence type="ECO:0000313" key="3">
    <source>
        <dbReference type="Proteomes" id="UP001556367"/>
    </source>
</evidence>
<feature type="transmembrane region" description="Helical" evidence="1">
    <location>
        <begin position="38"/>
        <end position="59"/>
    </location>
</feature>
<keyword evidence="1" id="KW-0812">Transmembrane</keyword>
<proteinExistence type="predicted"/>
<dbReference type="Proteomes" id="UP001556367">
    <property type="component" value="Unassembled WGS sequence"/>
</dbReference>
<dbReference type="EMBL" id="JASNQZ010000014">
    <property type="protein sequence ID" value="KAL0948104.1"/>
    <property type="molecule type" value="Genomic_DNA"/>
</dbReference>
<protein>
    <submittedName>
        <fullName evidence="2">Uncharacterized protein</fullName>
    </submittedName>
</protein>
<comment type="caution">
    <text evidence="2">The sequence shown here is derived from an EMBL/GenBank/DDBJ whole genome shotgun (WGS) entry which is preliminary data.</text>
</comment>
<sequence length="248" mass="28499">MPFVSTVVDVTPTTTLPTITSSTTASTSNAVPLGSKEAILYVVVAVLFVVVFATSVFFVRSLVIYLRLKAGKIEEKDLESQGGVKESAATRLRLKLRNGWGGFFGWFMTTMSGFLKKNSPIIEQQPPQPFKFRRRRRSSLVGFIYHLPRISPFRIEIEAWKQRLRESRDPIQYRWYINYEDVLTQHEEKLRAEAPMELYYLRIKLLRKLRIRKEKAERMGIVPELAMPKGVSRAPSADLYPISEVLAE</sequence>
<keyword evidence="1" id="KW-1133">Transmembrane helix</keyword>
<gene>
    <name evidence="2" type="ORF">HGRIS_010722</name>
</gene>
<evidence type="ECO:0000256" key="1">
    <source>
        <dbReference type="SAM" id="Phobius"/>
    </source>
</evidence>
<organism evidence="2 3">
    <name type="scientific">Hohenbuehelia grisea</name>
    <dbReference type="NCBI Taxonomy" id="104357"/>
    <lineage>
        <taxon>Eukaryota</taxon>
        <taxon>Fungi</taxon>
        <taxon>Dikarya</taxon>
        <taxon>Basidiomycota</taxon>
        <taxon>Agaricomycotina</taxon>
        <taxon>Agaricomycetes</taxon>
        <taxon>Agaricomycetidae</taxon>
        <taxon>Agaricales</taxon>
        <taxon>Pleurotineae</taxon>
        <taxon>Pleurotaceae</taxon>
        <taxon>Hohenbuehelia</taxon>
    </lineage>
</organism>